<dbReference type="Proteomes" id="UP000321816">
    <property type="component" value="Chromosome"/>
</dbReference>
<dbReference type="InterPro" id="IPR005303">
    <property type="entry name" value="MOCOS_middle"/>
</dbReference>
<sequence>MTIGRLKDIIRYPVKSFRGEHVTATTVMKYGLYGDRSHALLDDKRDGKFLTITQCPRMVLYEASFKGTETVEALPWLEVRNPEGRIFAWEEDQLKKELENAAGTSLTFKKYSPEYVPAGAIEEEHILLITDASLAKLEETWGKEKLDAARFRPNIIVSLEDKIPFIEDSWTGRKIKLGGEAVIKIERPCERCMIINVDPQTGEQEPGLLKTVVKERNNCFGMYASVVKTGEITSLDKVEFVPED</sequence>
<evidence type="ECO:0000313" key="3">
    <source>
        <dbReference type="Proteomes" id="UP000321816"/>
    </source>
</evidence>
<name>A0A5C7F0A4_9BACI</name>
<accession>A0A5C7F0A4</accession>
<dbReference type="GO" id="GO:0003824">
    <property type="term" value="F:catalytic activity"/>
    <property type="evidence" value="ECO:0007669"/>
    <property type="project" value="InterPro"/>
</dbReference>
<keyword evidence="3" id="KW-1185">Reference proteome</keyword>
<gene>
    <name evidence="2" type="ORF">FTX54_010590</name>
</gene>
<organism evidence="2 3">
    <name type="scientific">Alkalicoccus halolimnae</name>
    <dbReference type="NCBI Taxonomy" id="1667239"/>
    <lineage>
        <taxon>Bacteria</taxon>
        <taxon>Bacillati</taxon>
        <taxon>Bacillota</taxon>
        <taxon>Bacilli</taxon>
        <taxon>Bacillales</taxon>
        <taxon>Bacillaceae</taxon>
        <taxon>Alkalicoccus</taxon>
    </lineage>
</organism>
<reference evidence="2 3" key="1">
    <citation type="submission" date="2024-01" db="EMBL/GenBank/DDBJ databases">
        <title>Complete Genome Sequence of Alkalicoccus halolimnae BZ-SZ-XJ29T, a Moderately Halophilic Bacterium Isolated from a Salt Lake.</title>
        <authorList>
            <person name="Zhao B."/>
        </authorList>
    </citation>
    <scope>NUCLEOTIDE SEQUENCE [LARGE SCALE GENOMIC DNA]</scope>
    <source>
        <strain evidence="2 3">BZ-SZ-XJ29</strain>
    </source>
</reference>
<dbReference type="GO" id="GO:0030170">
    <property type="term" value="F:pyridoxal phosphate binding"/>
    <property type="evidence" value="ECO:0007669"/>
    <property type="project" value="InterPro"/>
</dbReference>
<dbReference type="RefSeq" id="WP_147805015.1">
    <property type="nucleotide sequence ID" value="NZ_CP144914.1"/>
</dbReference>
<dbReference type="AlphaFoldDB" id="A0A5C7F0A4"/>
<dbReference type="InterPro" id="IPR005302">
    <property type="entry name" value="MoCF_Sase_C"/>
</dbReference>
<dbReference type="InterPro" id="IPR011037">
    <property type="entry name" value="Pyrv_Knase-like_insert_dom_sf"/>
</dbReference>
<dbReference type="PROSITE" id="PS51340">
    <property type="entry name" value="MOSC"/>
    <property type="match status" value="1"/>
</dbReference>
<dbReference type="Pfam" id="PF03473">
    <property type="entry name" value="MOSC"/>
    <property type="match status" value="1"/>
</dbReference>
<evidence type="ECO:0000259" key="1">
    <source>
        <dbReference type="PROSITE" id="PS51340"/>
    </source>
</evidence>
<dbReference type="GO" id="GO:0030151">
    <property type="term" value="F:molybdenum ion binding"/>
    <property type="evidence" value="ECO:0007669"/>
    <property type="project" value="InterPro"/>
</dbReference>
<evidence type="ECO:0000313" key="2">
    <source>
        <dbReference type="EMBL" id="WWD78874.1"/>
    </source>
</evidence>
<proteinExistence type="predicted"/>
<dbReference type="EMBL" id="CP144914">
    <property type="protein sequence ID" value="WWD78874.1"/>
    <property type="molecule type" value="Genomic_DNA"/>
</dbReference>
<feature type="domain" description="MOSC" evidence="1">
    <location>
        <begin position="69"/>
        <end position="241"/>
    </location>
</feature>
<dbReference type="Pfam" id="PF03476">
    <property type="entry name" value="MOSC_N"/>
    <property type="match status" value="1"/>
</dbReference>
<dbReference type="Gene3D" id="2.40.33.20">
    <property type="entry name" value="PK beta-barrel domain-like"/>
    <property type="match status" value="1"/>
</dbReference>
<protein>
    <submittedName>
        <fullName evidence="2">MOSC N-terminal beta barrel domain-containing protein</fullName>
    </submittedName>
</protein>
<dbReference type="KEGG" id="ahal:FTX54_010590"/>
<dbReference type="SUPFAM" id="SSF50800">
    <property type="entry name" value="PK beta-barrel domain-like"/>
    <property type="match status" value="1"/>
</dbReference>
<dbReference type="OrthoDB" id="581532at2"/>